<dbReference type="AlphaFoldDB" id="A0A4Z2GGJ5"/>
<accession>A0A4Z2GGJ5</accession>
<sequence>MSSTLWIRPRRVMPAACRSLQKKGGRRQEAQQRVSRPETAVGQRCGLGSRTPDSSWLITCPLSSQKNGCWAIEKISHAHTPGPTRL</sequence>
<organism evidence="2 3">
    <name type="scientific">Liparis tanakae</name>
    <name type="common">Tanaka's snailfish</name>
    <dbReference type="NCBI Taxonomy" id="230148"/>
    <lineage>
        <taxon>Eukaryota</taxon>
        <taxon>Metazoa</taxon>
        <taxon>Chordata</taxon>
        <taxon>Craniata</taxon>
        <taxon>Vertebrata</taxon>
        <taxon>Euteleostomi</taxon>
        <taxon>Actinopterygii</taxon>
        <taxon>Neopterygii</taxon>
        <taxon>Teleostei</taxon>
        <taxon>Neoteleostei</taxon>
        <taxon>Acanthomorphata</taxon>
        <taxon>Eupercaria</taxon>
        <taxon>Perciformes</taxon>
        <taxon>Cottioidei</taxon>
        <taxon>Cottales</taxon>
        <taxon>Liparidae</taxon>
        <taxon>Liparis</taxon>
    </lineage>
</organism>
<dbReference type="Proteomes" id="UP000314294">
    <property type="component" value="Unassembled WGS sequence"/>
</dbReference>
<evidence type="ECO:0000313" key="3">
    <source>
        <dbReference type="Proteomes" id="UP000314294"/>
    </source>
</evidence>
<gene>
    <name evidence="2" type="ORF">EYF80_037174</name>
</gene>
<reference evidence="2 3" key="1">
    <citation type="submission" date="2019-03" db="EMBL/GenBank/DDBJ databases">
        <title>First draft genome of Liparis tanakae, snailfish: a comprehensive survey of snailfish specific genes.</title>
        <authorList>
            <person name="Kim W."/>
            <person name="Song I."/>
            <person name="Jeong J.-H."/>
            <person name="Kim D."/>
            <person name="Kim S."/>
            <person name="Ryu S."/>
            <person name="Song J.Y."/>
            <person name="Lee S.K."/>
        </authorList>
    </citation>
    <scope>NUCLEOTIDE SEQUENCE [LARGE SCALE GENOMIC DNA]</scope>
    <source>
        <tissue evidence="2">Muscle</tissue>
    </source>
</reference>
<keyword evidence="3" id="KW-1185">Reference proteome</keyword>
<proteinExistence type="predicted"/>
<protein>
    <submittedName>
        <fullName evidence="2">Uncharacterized protein</fullName>
    </submittedName>
</protein>
<comment type="caution">
    <text evidence="2">The sequence shown here is derived from an EMBL/GenBank/DDBJ whole genome shotgun (WGS) entry which is preliminary data.</text>
</comment>
<evidence type="ECO:0000256" key="1">
    <source>
        <dbReference type="SAM" id="MobiDB-lite"/>
    </source>
</evidence>
<name>A0A4Z2GGJ5_9TELE</name>
<dbReference type="EMBL" id="SRLO01000541">
    <property type="protein sequence ID" value="TNN52596.1"/>
    <property type="molecule type" value="Genomic_DNA"/>
</dbReference>
<feature type="region of interest" description="Disordered" evidence="1">
    <location>
        <begin position="18"/>
        <end position="47"/>
    </location>
</feature>
<evidence type="ECO:0000313" key="2">
    <source>
        <dbReference type="EMBL" id="TNN52596.1"/>
    </source>
</evidence>